<proteinExistence type="predicted"/>
<dbReference type="Proteomes" id="UP000481153">
    <property type="component" value="Unassembled WGS sequence"/>
</dbReference>
<accession>A0A6G0W2Z7</accession>
<evidence type="ECO:0000256" key="1">
    <source>
        <dbReference type="SAM" id="MobiDB-lite"/>
    </source>
</evidence>
<gene>
    <name evidence="2" type="ORF">Ae201684_019136</name>
</gene>
<feature type="compositionally biased region" description="Polar residues" evidence="1">
    <location>
        <begin position="115"/>
        <end position="126"/>
    </location>
</feature>
<dbReference type="EMBL" id="VJMJ01000412">
    <property type="protein sequence ID" value="KAF0721439.1"/>
    <property type="molecule type" value="Genomic_DNA"/>
</dbReference>
<organism evidence="2 3">
    <name type="scientific">Aphanomyces euteiches</name>
    <dbReference type="NCBI Taxonomy" id="100861"/>
    <lineage>
        <taxon>Eukaryota</taxon>
        <taxon>Sar</taxon>
        <taxon>Stramenopiles</taxon>
        <taxon>Oomycota</taxon>
        <taxon>Saprolegniomycetes</taxon>
        <taxon>Saprolegniales</taxon>
        <taxon>Verrucalvaceae</taxon>
        <taxon>Aphanomyces</taxon>
    </lineage>
</organism>
<protein>
    <submittedName>
        <fullName evidence="2">Uncharacterized protein</fullName>
    </submittedName>
</protein>
<feature type="region of interest" description="Disordered" evidence="1">
    <location>
        <begin position="111"/>
        <end position="156"/>
    </location>
</feature>
<comment type="caution">
    <text evidence="2">The sequence shown here is derived from an EMBL/GenBank/DDBJ whole genome shotgun (WGS) entry which is preliminary data.</text>
</comment>
<dbReference type="VEuPathDB" id="FungiDB:AeMF1_020485"/>
<sequence>MSKRAATGKSVPQDPTKEALKAVRASIATADQMRQLLTECVSKSAELADQQKQVQDQLKADSAARAIPTADLVSEFVDYLASKIQGQDDWIDFVQAQATIFRLEKRGGLAPSSIPKASSTEGSTVLNLADSDVEIDPDSSGEPESKKAKKEEPPPVKLIEVDAEGVAALRHFPNLDGGFRLKYIEVRDSKPWDRWIDSFQSFLPGLNPAQREWNQSLRQWWIDHGPQIWERFFWLGFRAYKDVGCKVDTSANASKSRLEGAKRAFVRLVNSLHAIEGDEIFHFLLYNVHPFWPSEIGLHSMQITQLIEQVDSAEAIRYLESEGKKRWPDFSRFSRIVSADTFAQLTMTTPAGRRQGQFWSWISVMWLNDIRKVKCPWVVPLVNGVVAGHAENRTAPFPYVNYPEGIHPMPDFLQRQQTQDPNYVGRWIGSPNRLQVLDRETNVELAGADSTGFRPGEGPQVI</sequence>
<name>A0A6G0W2Z7_9STRA</name>
<evidence type="ECO:0000313" key="2">
    <source>
        <dbReference type="EMBL" id="KAF0721439.1"/>
    </source>
</evidence>
<feature type="compositionally biased region" description="Acidic residues" evidence="1">
    <location>
        <begin position="131"/>
        <end position="141"/>
    </location>
</feature>
<feature type="compositionally biased region" description="Basic and acidic residues" evidence="1">
    <location>
        <begin position="143"/>
        <end position="154"/>
    </location>
</feature>
<dbReference type="AlphaFoldDB" id="A0A6G0W2Z7"/>
<evidence type="ECO:0000313" key="3">
    <source>
        <dbReference type="Proteomes" id="UP000481153"/>
    </source>
</evidence>
<reference evidence="2 3" key="1">
    <citation type="submission" date="2019-07" db="EMBL/GenBank/DDBJ databases">
        <title>Genomics analysis of Aphanomyces spp. identifies a new class of oomycete effector associated with host adaptation.</title>
        <authorList>
            <person name="Gaulin E."/>
        </authorList>
    </citation>
    <scope>NUCLEOTIDE SEQUENCE [LARGE SCALE GENOMIC DNA]</scope>
    <source>
        <strain evidence="2 3">ATCC 201684</strain>
    </source>
</reference>
<keyword evidence="3" id="KW-1185">Reference proteome</keyword>